<feature type="transmembrane region" description="Helical" evidence="1">
    <location>
        <begin position="205"/>
        <end position="224"/>
    </location>
</feature>
<reference evidence="2 3" key="1">
    <citation type="submission" date="2020-01" db="EMBL/GenBank/DDBJ databases">
        <title>Spongiivirga citrea KCTC 32990T.</title>
        <authorList>
            <person name="Wang G."/>
        </authorList>
    </citation>
    <scope>NUCLEOTIDE SEQUENCE [LARGE SCALE GENOMIC DNA]</scope>
    <source>
        <strain evidence="2 3">KCTC 32990</strain>
    </source>
</reference>
<keyword evidence="1" id="KW-1133">Transmembrane helix</keyword>
<comment type="caution">
    <text evidence="2">The sequence shown here is derived from an EMBL/GenBank/DDBJ whole genome shotgun (WGS) entry which is preliminary data.</text>
</comment>
<dbReference type="EMBL" id="JAABOQ010000002">
    <property type="protein sequence ID" value="NER16620.1"/>
    <property type="molecule type" value="Genomic_DNA"/>
</dbReference>
<organism evidence="2 3">
    <name type="scientific">Spongiivirga citrea</name>
    <dbReference type="NCBI Taxonomy" id="1481457"/>
    <lineage>
        <taxon>Bacteria</taxon>
        <taxon>Pseudomonadati</taxon>
        <taxon>Bacteroidota</taxon>
        <taxon>Flavobacteriia</taxon>
        <taxon>Flavobacteriales</taxon>
        <taxon>Flavobacteriaceae</taxon>
        <taxon>Spongiivirga</taxon>
    </lineage>
</organism>
<name>A0A6M0CRT1_9FLAO</name>
<gene>
    <name evidence="2" type="ORF">GWK10_05325</name>
</gene>
<keyword evidence="1" id="KW-0472">Membrane</keyword>
<feature type="transmembrane region" description="Helical" evidence="1">
    <location>
        <begin position="115"/>
        <end position="140"/>
    </location>
</feature>
<proteinExistence type="predicted"/>
<keyword evidence="1" id="KW-0812">Transmembrane</keyword>
<feature type="transmembrane region" description="Helical" evidence="1">
    <location>
        <begin position="21"/>
        <end position="38"/>
    </location>
</feature>
<protein>
    <submittedName>
        <fullName evidence="2">Uncharacterized protein</fullName>
    </submittedName>
</protein>
<feature type="transmembrane region" description="Helical" evidence="1">
    <location>
        <begin position="236"/>
        <end position="257"/>
    </location>
</feature>
<evidence type="ECO:0000313" key="2">
    <source>
        <dbReference type="EMBL" id="NER16620.1"/>
    </source>
</evidence>
<feature type="transmembrane region" description="Helical" evidence="1">
    <location>
        <begin position="82"/>
        <end position="103"/>
    </location>
</feature>
<sequence>MNIINQSLRTVKTESPILYRIVQLHFISAIACIIAFFIDDRTLMGVSVWIKPLKFFISGGIYIFTLGYLITLYPYSTKKKHIIRNIVAWTLLLEIGIIAYQAARGVQSHYNQSSLFDALLFSAMGILIAINVLIMVLFAIDTIRLKLNTSKPVQWAILLGWIIVVFGSWVGGQMISQVAHNVGVADGGDGLPLVNWSTVGGDLRIAHFFGLHAIQIIPLFAVLISKKWNTKTVNQVLAVTVFGLLFATWIGFTFYQAKQGIPLVKL</sequence>
<accession>A0A6M0CRT1</accession>
<feature type="transmembrane region" description="Helical" evidence="1">
    <location>
        <begin position="53"/>
        <end position="75"/>
    </location>
</feature>
<feature type="transmembrane region" description="Helical" evidence="1">
    <location>
        <begin position="152"/>
        <end position="171"/>
    </location>
</feature>
<keyword evidence="3" id="KW-1185">Reference proteome</keyword>
<dbReference type="AlphaFoldDB" id="A0A6M0CRT1"/>
<evidence type="ECO:0000313" key="3">
    <source>
        <dbReference type="Proteomes" id="UP000474296"/>
    </source>
</evidence>
<dbReference type="RefSeq" id="WP_164029954.1">
    <property type="nucleotide sequence ID" value="NZ_JAABOQ010000002.1"/>
</dbReference>
<dbReference type="Proteomes" id="UP000474296">
    <property type="component" value="Unassembled WGS sequence"/>
</dbReference>
<evidence type="ECO:0000256" key="1">
    <source>
        <dbReference type="SAM" id="Phobius"/>
    </source>
</evidence>